<dbReference type="NCBIfam" id="TIGR03930">
    <property type="entry name" value="WXG100_ESAT6"/>
    <property type="match status" value="1"/>
</dbReference>
<evidence type="ECO:0000256" key="1">
    <source>
        <dbReference type="RuleBase" id="RU362001"/>
    </source>
</evidence>
<organism evidence="2 3">
    <name type="scientific">Corynebacterium suicordis DSM 45110</name>
    <dbReference type="NCBI Taxonomy" id="1121369"/>
    <lineage>
        <taxon>Bacteria</taxon>
        <taxon>Bacillati</taxon>
        <taxon>Actinomycetota</taxon>
        <taxon>Actinomycetes</taxon>
        <taxon>Mycobacteriales</taxon>
        <taxon>Corynebacteriaceae</taxon>
        <taxon>Corynebacterium</taxon>
    </lineage>
</organism>
<dbReference type="Proteomes" id="UP000635902">
    <property type="component" value="Unassembled WGS sequence"/>
</dbReference>
<dbReference type="InterPro" id="IPR010310">
    <property type="entry name" value="T7SS_ESAT-6-like"/>
</dbReference>
<sequence length="95" mass="10377">MSFKTDVQTMNTAASNVDRVNADVQGELRRLQGVVDDIAASWKGEAQNSFAGLMQRWNDNARDLQDALNSIAENLRANASGFDEAEAQNVSAFNN</sequence>
<evidence type="ECO:0000313" key="2">
    <source>
        <dbReference type="EMBL" id="MBF4552932.1"/>
    </source>
</evidence>
<proteinExistence type="inferred from homology"/>
<evidence type="ECO:0000313" key="3">
    <source>
        <dbReference type="Proteomes" id="UP000635902"/>
    </source>
</evidence>
<gene>
    <name evidence="2" type="ORF">IRY30_02395</name>
</gene>
<dbReference type="SUPFAM" id="SSF140453">
    <property type="entry name" value="EsxAB dimer-like"/>
    <property type="match status" value="1"/>
</dbReference>
<dbReference type="Gene3D" id="1.10.287.1060">
    <property type="entry name" value="ESAT-6-like"/>
    <property type="match status" value="1"/>
</dbReference>
<keyword evidence="3" id="KW-1185">Reference proteome</keyword>
<dbReference type="EMBL" id="JADKMY010000001">
    <property type="protein sequence ID" value="MBF4552932.1"/>
    <property type="molecule type" value="Genomic_DNA"/>
</dbReference>
<dbReference type="InterPro" id="IPR036689">
    <property type="entry name" value="ESAT-6-like_sf"/>
</dbReference>
<name>A0ABR9ZHK9_9CORY</name>
<comment type="similarity">
    <text evidence="1">Belongs to the WXG100 family.</text>
</comment>
<accession>A0ABR9ZHK9</accession>
<comment type="caution">
    <text evidence="2">The sequence shown here is derived from an EMBL/GenBank/DDBJ whole genome shotgun (WGS) entry which is preliminary data.</text>
</comment>
<reference evidence="2 3" key="1">
    <citation type="submission" date="2020-10" db="EMBL/GenBank/DDBJ databases">
        <title>Novel species in genus Corynebacterium.</title>
        <authorList>
            <person name="Zhang G."/>
        </authorList>
    </citation>
    <scope>NUCLEOTIDE SEQUENCE [LARGE SCALE GENOMIC DNA]</scope>
    <source>
        <strain evidence="2 3">DSM 45110</strain>
    </source>
</reference>
<protein>
    <recommendedName>
        <fullName evidence="1">ESAT-6-like protein</fullName>
    </recommendedName>
</protein>
<dbReference type="RefSeq" id="WP_194555799.1">
    <property type="nucleotide sequence ID" value="NZ_JADKMY010000001.1"/>
</dbReference>
<dbReference type="Pfam" id="PF06013">
    <property type="entry name" value="WXG100"/>
    <property type="match status" value="1"/>
</dbReference>